<dbReference type="PROSITE" id="PS50850">
    <property type="entry name" value="MFS"/>
    <property type="match status" value="1"/>
</dbReference>
<dbReference type="GO" id="GO:0022857">
    <property type="term" value="F:transmembrane transporter activity"/>
    <property type="evidence" value="ECO:0007669"/>
    <property type="project" value="InterPro"/>
</dbReference>
<feature type="transmembrane region" description="Helical" evidence="6">
    <location>
        <begin position="131"/>
        <end position="150"/>
    </location>
</feature>
<feature type="transmembrane region" description="Helical" evidence="6">
    <location>
        <begin position="473"/>
        <end position="495"/>
    </location>
</feature>
<name>A0A0D0CIR8_9AGAR</name>
<sequence length="531" mass="57071">MRKGPSFWLIILTLTLSIFLSALEVTVVSNALPVIVYSLQGSNFAWVGMAYALASSASMPMSGGLAEICGRRYTMLGALLLFMTGSALCGSARNMNWLIGGRVVQGLGGGGVVSLSTIIMADLVPLSERALYNLFIVLAWATASTIGPLVGGAFSNAGQWRWIFYMNIPICGLCILMVLTTLSLPTPPGTLREKFSKIDWIGNCLIIASTTSITLGLSWGGAKFSWSSYQVLLSLILGFCGLISFVVYEAKFAPVPILPITIISNRSSLSGYIQTFTVGIGLMGIPYYLPVYYQACQRSSALHSGVLMLGMTTTLCIFMISVGLSVAKAKKYRPQMWVGWCIYITGFAVLSTLTPSSSVARAVGFPVITSAGLGILVATGYFPILAPLPVTQNAYALAFYTFLRTFANIWGISIGAAVLQNKLNDSLTPDILSQMGLREGDPDLLYSIISQIRFMEPTLQEELSDAFSKSLRIVWLVFAGISCIGLAASTLMPNLPLQNQLDEKWQIDRGGISSQSEKSSTDGSSVTFSEV</sequence>
<protein>
    <recommendedName>
        <fullName evidence="7">Major facilitator superfamily (MFS) profile domain-containing protein</fullName>
    </recommendedName>
</protein>
<feature type="region of interest" description="Disordered" evidence="5">
    <location>
        <begin position="511"/>
        <end position="531"/>
    </location>
</feature>
<dbReference type="Gene3D" id="1.20.1250.20">
    <property type="entry name" value="MFS general substrate transporter like domains"/>
    <property type="match status" value="1"/>
</dbReference>
<dbReference type="SUPFAM" id="SSF103473">
    <property type="entry name" value="MFS general substrate transporter"/>
    <property type="match status" value="1"/>
</dbReference>
<feature type="transmembrane region" description="Helical" evidence="6">
    <location>
        <begin position="75"/>
        <end position="93"/>
    </location>
</feature>
<evidence type="ECO:0000259" key="7">
    <source>
        <dbReference type="PROSITE" id="PS50850"/>
    </source>
</evidence>
<evidence type="ECO:0000256" key="6">
    <source>
        <dbReference type="SAM" id="Phobius"/>
    </source>
</evidence>
<keyword evidence="9" id="KW-1185">Reference proteome</keyword>
<keyword evidence="3 6" id="KW-1133">Transmembrane helix</keyword>
<evidence type="ECO:0000256" key="3">
    <source>
        <dbReference type="ARBA" id="ARBA00022989"/>
    </source>
</evidence>
<dbReference type="GO" id="GO:0005886">
    <property type="term" value="C:plasma membrane"/>
    <property type="evidence" value="ECO:0007669"/>
    <property type="project" value="TreeGrafter"/>
</dbReference>
<reference evidence="8 9" key="1">
    <citation type="submission" date="2014-04" db="EMBL/GenBank/DDBJ databases">
        <title>Evolutionary Origins and Diversification of the Mycorrhizal Mutualists.</title>
        <authorList>
            <consortium name="DOE Joint Genome Institute"/>
            <consortium name="Mycorrhizal Genomics Consortium"/>
            <person name="Kohler A."/>
            <person name="Kuo A."/>
            <person name="Nagy L.G."/>
            <person name="Floudas D."/>
            <person name="Copeland A."/>
            <person name="Barry K.W."/>
            <person name="Cichocki N."/>
            <person name="Veneault-Fourrey C."/>
            <person name="LaButti K."/>
            <person name="Lindquist E.A."/>
            <person name="Lipzen A."/>
            <person name="Lundell T."/>
            <person name="Morin E."/>
            <person name="Murat C."/>
            <person name="Riley R."/>
            <person name="Ohm R."/>
            <person name="Sun H."/>
            <person name="Tunlid A."/>
            <person name="Henrissat B."/>
            <person name="Grigoriev I.V."/>
            <person name="Hibbett D.S."/>
            <person name="Martin F."/>
        </authorList>
    </citation>
    <scope>NUCLEOTIDE SEQUENCE [LARGE SCALE GENOMIC DNA]</scope>
    <source>
        <strain evidence="8 9">FD-317 M1</strain>
    </source>
</reference>
<dbReference type="PANTHER" id="PTHR23501:SF102">
    <property type="entry name" value="DRUG TRANSPORTER, PUTATIVE (AFU_ORTHOLOGUE AFUA_3G08530)-RELATED"/>
    <property type="match status" value="1"/>
</dbReference>
<feature type="transmembrane region" description="Helical" evidence="6">
    <location>
        <begin position="7"/>
        <end position="28"/>
    </location>
</feature>
<gene>
    <name evidence="8" type="ORF">GYMLUDRAFT_176382</name>
</gene>
<keyword evidence="2 6" id="KW-0812">Transmembrane</keyword>
<dbReference type="Proteomes" id="UP000053593">
    <property type="component" value="Unassembled WGS sequence"/>
</dbReference>
<evidence type="ECO:0000256" key="1">
    <source>
        <dbReference type="ARBA" id="ARBA00004141"/>
    </source>
</evidence>
<dbReference type="InterPro" id="IPR036259">
    <property type="entry name" value="MFS_trans_sf"/>
</dbReference>
<dbReference type="PRINTS" id="PR01036">
    <property type="entry name" value="TCRTETB"/>
</dbReference>
<accession>A0A0D0CIR8</accession>
<dbReference type="PANTHER" id="PTHR23501">
    <property type="entry name" value="MAJOR FACILITATOR SUPERFAMILY"/>
    <property type="match status" value="1"/>
</dbReference>
<evidence type="ECO:0000256" key="2">
    <source>
        <dbReference type="ARBA" id="ARBA00022692"/>
    </source>
</evidence>
<dbReference type="HOGENOM" id="CLU_000960_22_0_1"/>
<feature type="transmembrane region" description="Helical" evidence="6">
    <location>
        <begin position="301"/>
        <end position="324"/>
    </location>
</feature>
<evidence type="ECO:0000313" key="9">
    <source>
        <dbReference type="Proteomes" id="UP000053593"/>
    </source>
</evidence>
<feature type="transmembrane region" description="Helical" evidence="6">
    <location>
        <begin position="336"/>
        <end position="353"/>
    </location>
</feature>
<feature type="transmembrane region" description="Helical" evidence="6">
    <location>
        <begin position="105"/>
        <end position="124"/>
    </location>
</feature>
<feature type="transmembrane region" description="Helical" evidence="6">
    <location>
        <begin position="359"/>
        <end position="382"/>
    </location>
</feature>
<feature type="compositionally biased region" description="Polar residues" evidence="5">
    <location>
        <begin position="512"/>
        <end position="531"/>
    </location>
</feature>
<feature type="transmembrane region" description="Helical" evidence="6">
    <location>
        <begin position="269"/>
        <end position="289"/>
    </location>
</feature>
<feature type="transmembrane region" description="Helical" evidence="6">
    <location>
        <begin position="200"/>
        <end position="222"/>
    </location>
</feature>
<dbReference type="InterPro" id="IPR011701">
    <property type="entry name" value="MFS"/>
</dbReference>
<dbReference type="EMBL" id="KN834811">
    <property type="protein sequence ID" value="KIK54883.1"/>
    <property type="molecule type" value="Genomic_DNA"/>
</dbReference>
<comment type="subcellular location">
    <subcellularLocation>
        <location evidence="1">Membrane</location>
        <topology evidence="1">Multi-pass membrane protein</topology>
    </subcellularLocation>
</comment>
<dbReference type="InterPro" id="IPR020846">
    <property type="entry name" value="MFS_dom"/>
</dbReference>
<dbReference type="OrthoDB" id="3437016at2759"/>
<feature type="transmembrane region" description="Helical" evidence="6">
    <location>
        <begin position="162"/>
        <end position="179"/>
    </location>
</feature>
<feature type="transmembrane region" description="Helical" evidence="6">
    <location>
        <begin position="228"/>
        <end position="248"/>
    </location>
</feature>
<feature type="transmembrane region" description="Helical" evidence="6">
    <location>
        <begin position="394"/>
        <end position="419"/>
    </location>
</feature>
<organism evidence="8 9">
    <name type="scientific">Collybiopsis luxurians FD-317 M1</name>
    <dbReference type="NCBI Taxonomy" id="944289"/>
    <lineage>
        <taxon>Eukaryota</taxon>
        <taxon>Fungi</taxon>
        <taxon>Dikarya</taxon>
        <taxon>Basidiomycota</taxon>
        <taxon>Agaricomycotina</taxon>
        <taxon>Agaricomycetes</taxon>
        <taxon>Agaricomycetidae</taxon>
        <taxon>Agaricales</taxon>
        <taxon>Marasmiineae</taxon>
        <taxon>Omphalotaceae</taxon>
        <taxon>Collybiopsis</taxon>
        <taxon>Collybiopsis luxurians</taxon>
    </lineage>
</organism>
<dbReference type="Pfam" id="PF07690">
    <property type="entry name" value="MFS_1"/>
    <property type="match status" value="1"/>
</dbReference>
<evidence type="ECO:0000256" key="4">
    <source>
        <dbReference type="ARBA" id="ARBA00023136"/>
    </source>
</evidence>
<evidence type="ECO:0000313" key="8">
    <source>
        <dbReference type="EMBL" id="KIK54883.1"/>
    </source>
</evidence>
<dbReference type="AlphaFoldDB" id="A0A0D0CIR8"/>
<evidence type="ECO:0000256" key="5">
    <source>
        <dbReference type="SAM" id="MobiDB-lite"/>
    </source>
</evidence>
<proteinExistence type="predicted"/>
<feature type="domain" description="Major facilitator superfamily (MFS) profile" evidence="7">
    <location>
        <begin position="10"/>
        <end position="497"/>
    </location>
</feature>
<keyword evidence="4 6" id="KW-0472">Membrane</keyword>